<feature type="transmembrane region" description="Helical" evidence="1">
    <location>
        <begin position="242"/>
        <end position="262"/>
    </location>
</feature>
<feature type="transmembrane region" description="Helical" evidence="1">
    <location>
        <begin position="62"/>
        <end position="84"/>
    </location>
</feature>
<evidence type="ECO:0000256" key="1">
    <source>
        <dbReference type="SAM" id="Phobius"/>
    </source>
</evidence>
<protein>
    <recommendedName>
        <fullName evidence="3">Glycerophosphoryl diester phosphodiesterase membrane domain-containing protein</fullName>
    </recommendedName>
</protein>
<feature type="transmembrane region" description="Helical" evidence="1">
    <location>
        <begin position="20"/>
        <end position="41"/>
    </location>
</feature>
<feature type="transmembrane region" description="Helical" evidence="1">
    <location>
        <begin position="151"/>
        <end position="173"/>
    </location>
</feature>
<evidence type="ECO:0008006" key="3">
    <source>
        <dbReference type="Google" id="ProtNLM"/>
    </source>
</evidence>
<reference evidence="2" key="1">
    <citation type="journal article" date="2012" name="Science">
        <title>Fermentation, hydrogen, and sulfur metabolism in multiple uncultivated bacterial phyla.</title>
        <authorList>
            <person name="Wrighton K.C."/>
            <person name="Thomas B.C."/>
            <person name="Sharon I."/>
            <person name="Miller C.S."/>
            <person name="Castelle C.J."/>
            <person name="VerBerkmoes N.C."/>
            <person name="Wilkins M.J."/>
            <person name="Hettich R.L."/>
            <person name="Lipton M.S."/>
            <person name="Williams K.H."/>
            <person name="Long P.E."/>
            <person name="Banfield J.F."/>
        </authorList>
    </citation>
    <scope>NUCLEOTIDE SEQUENCE [LARGE SCALE GENOMIC DNA]</scope>
</reference>
<organism evidence="2">
    <name type="scientific">uncultured bacterium</name>
    <name type="common">gcode 4</name>
    <dbReference type="NCBI Taxonomy" id="1234023"/>
    <lineage>
        <taxon>Bacteria</taxon>
        <taxon>environmental samples</taxon>
    </lineage>
</organism>
<sequence>MPSWELVNHANVIKKFNFLPSLLSTIYLSVIVLYQVAYSYIIIFQKKDEFFSLVINFIHQSYFIEVVIWAIIWLLLYLLLQPIAEAWILFMIDAFSKKEESKQKISYWISQGILNFLPLFEFHNFMWLFRLLSIVTFYFLLLRVFGQDYAVPISIIMGIYMIFAVWINLLFVYTKFFITFEKKSVFEAISLSTRMTLNSMDITLKLYYTLFLVYARVIITIVVFTIFPLIFSALFAYVSTKIFFIVWVTIIFIIFAAFLLFISHLNSVLEIFVEALWYNAYIENKKNSPEEEE</sequence>
<keyword evidence="1" id="KW-1133">Transmembrane helix</keyword>
<dbReference type="AlphaFoldDB" id="K2G0L6"/>
<accession>K2G0L6</accession>
<keyword evidence="1" id="KW-0812">Transmembrane</keyword>
<feature type="transmembrane region" description="Helical" evidence="1">
    <location>
        <begin position="206"/>
        <end position="236"/>
    </location>
</feature>
<proteinExistence type="predicted"/>
<dbReference type="EMBL" id="AMFJ01000448">
    <property type="protein sequence ID" value="EKE27672.1"/>
    <property type="molecule type" value="Genomic_DNA"/>
</dbReference>
<feature type="transmembrane region" description="Helical" evidence="1">
    <location>
        <begin position="127"/>
        <end position="145"/>
    </location>
</feature>
<keyword evidence="1" id="KW-0472">Membrane</keyword>
<comment type="caution">
    <text evidence="2">The sequence shown here is derived from an EMBL/GenBank/DDBJ whole genome shotgun (WGS) entry which is preliminary data.</text>
</comment>
<gene>
    <name evidence="2" type="ORF">ACD_3C00174G0004</name>
</gene>
<name>K2G0L6_9BACT</name>
<evidence type="ECO:0000313" key="2">
    <source>
        <dbReference type="EMBL" id="EKE27672.1"/>
    </source>
</evidence>